<dbReference type="Proteomes" id="UP001237105">
    <property type="component" value="Unassembled WGS sequence"/>
</dbReference>
<name>A0ABT6SSL5_9ACTN</name>
<dbReference type="EMBL" id="JASCIS010000006">
    <property type="protein sequence ID" value="MDI3418592.1"/>
    <property type="molecule type" value="Genomic_DNA"/>
</dbReference>
<keyword evidence="2" id="KW-1185">Reference proteome</keyword>
<gene>
    <name evidence="1" type="ORF">QIT00_08445</name>
</gene>
<evidence type="ECO:0000313" key="2">
    <source>
        <dbReference type="Proteomes" id="UP001237105"/>
    </source>
</evidence>
<sequence length="62" mass="6038">MLLQIGGRSVVVALSDALCLGEDGFRAGAGQRGGVVGAGRNAGAQIAAEEGRGESGLEPVAD</sequence>
<protein>
    <submittedName>
        <fullName evidence="1">Uncharacterized protein</fullName>
    </submittedName>
</protein>
<accession>A0ABT6SSL5</accession>
<comment type="caution">
    <text evidence="1">The sequence shown here is derived from an EMBL/GenBank/DDBJ whole genome shotgun (WGS) entry which is preliminary data.</text>
</comment>
<dbReference type="RefSeq" id="WP_282534503.1">
    <property type="nucleotide sequence ID" value="NZ_JASCIS010000006.1"/>
</dbReference>
<reference evidence="1 2" key="1">
    <citation type="submission" date="2023-05" db="EMBL/GenBank/DDBJ databases">
        <title>Draft genome sequence of Streptomyces sp. B-S-A12 isolated from a cave soil in Thailand.</title>
        <authorList>
            <person name="Chamroensaksri N."/>
            <person name="Muangham S."/>
        </authorList>
    </citation>
    <scope>NUCLEOTIDE SEQUENCE [LARGE SCALE GENOMIC DNA]</scope>
    <source>
        <strain evidence="1 2">B-S-A12</strain>
    </source>
</reference>
<proteinExistence type="predicted"/>
<evidence type="ECO:0000313" key="1">
    <source>
        <dbReference type="EMBL" id="MDI3418592.1"/>
    </source>
</evidence>
<organism evidence="1 2">
    <name type="scientific">Streptomyces luteolus</name>
    <dbReference type="NCBI Taxonomy" id="3043615"/>
    <lineage>
        <taxon>Bacteria</taxon>
        <taxon>Bacillati</taxon>
        <taxon>Actinomycetota</taxon>
        <taxon>Actinomycetes</taxon>
        <taxon>Kitasatosporales</taxon>
        <taxon>Streptomycetaceae</taxon>
        <taxon>Streptomyces</taxon>
    </lineage>
</organism>